<dbReference type="GO" id="GO:0030313">
    <property type="term" value="C:cell envelope"/>
    <property type="evidence" value="ECO:0007669"/>
    <property type="project" value="UniProtKB-SubCell"/>
</dbReference>
<dbReference type="AlphaFoldDB" id="A0A1I7H1M2"/>
<dbReference type="OrthoDB" id="9785187at2"/>
<evidence type="ECO:0000313" key="5">
    <source>
        <dbReference type="Proteomes" id="UP000182649"/>
    </source>
</evidence>
<name>A0A1I7H1M2_9PROT</name>
<feature type="region of interest" description="Disordered" evidence="3">
    <location>
        <begin position="367"/>
        <end position="391"/>
    </location>
</feature>
<evidence type="ECO:0000313" key="4">
    <source>
        <dbReference type="EMBL" id="SFU54583.1"/>
    </source>
</evidence>
<evidence type="ECO:0000256" key="2">
    <source>
        <dbReference type="ARBA" id="ARBA00023054"/>
    </source>
</evidence>
<dbReference type="InterPro" id="IPR050465">
    <property type="entry name" value="UPF0194_transport"/>
</dbReference>
<dbReference type="EMBL" id="FPBZ01000006">
    <property type="protein sequence ID" value="SFU54583.1"/>
    <property type="molecule type" value="Genomic_DNA"/>
</dbReference>
<sequence>MRNQILITIAALGILAGVVSAFLASQQKKPQPPVFNPAQNPYAKGIYSNGIIESYQSTGENINLYPEVAGVVTQIMVAEGQTVMQGQPLLKMDDSIQRATVEQQRSQAEAALALLEELKAQPRREVLDVSLAQLGYAAASLQTAETQLQKQQASYDLDPRSVSKDTLDNAINAVNAARANLEVASRNYQLTKAGAWSYDIRNQERQYAALSNTYQAGLALLQKYTIYAPADGVILSIGAAIGSYVSPQGIYGTYTSGMDPVLVMGKPENELAVRCYVDEILVHRLPDPSKMHAQMFIRGTKIRIPLEYVRVQPYVSPKIQLSNQRTERVDVRVLPVLFRFQKPKGIQLYPGQLVDVYIGEEANAGEKAFSGETQADATMKEKEQERTERKP</sequence>
<organism evidence="4 5">
    <name type="scientific">Nitrosospira multiformis</name>
    <dbReference type="NCBI Taxonomy" id="1231"/>
    <lineage>
        <taxon>Bacteria</taxon>
        <taxon>Pseudomonadati</taxon>
        <taxon>Pseudomonadota</taxon>
        <taxon>Betaproteobacteria</taxon>
        <taxon>Nitrosomonadales</taxon>
        <taxon>Nitrosomonadaceae</taxon>
        <taxon>Nitrosospira</taxon>
    </lineage>
</organism>
<protein>
    <submittedName>
        <fullName evidence="4">HlyD family secretion protein</fullName>
    </submittedName>
</protein>
<dbReference type="RefSeq" id="WP_074974572.1">
    <property type="nucleotide sequence ID" value="NZ_FPBZ01000006.1"/>
</dbReference>
<dbReference type="Gene3D" id="1.10.287.470">
    <property type="entry name" value="Helix hairpin bin"/>
    <property type="match status" value="1"/>
</dbReference>
<dbReference type="PANTHER" id="PTHR32347:SF23">
    <property type="entry name" value="BLL5650 PROTEIN"/>
    <property type="match status" value="1"/>
</dbReference>
<evidence type="ECO:0000256" key="3">
    <source>
        <dbReference type="SAM" id="MobiDB-lite"/>
    </source>
</evidence>
<gene>
    <name evidence="4" type="ORF">SAMN05216417_106194</name>
</gene>
<accession>A0A1I7H1M2</accession>
<dbReference type="Proteomes" id="UP000182649">
    <property type="component" value="Unassembled WGS sequence"/>
</dbReference>
<dbReference type="PANTHER" id="PTHR32347">
    <property type="entry name" value="EFFLUX SYSTEM COMPONENT YKNX-RELATED"/>
    <property type="match status" value="1"/>
</dbReference>
<evidence type="ECO:0000256" key="1">
    <source>
        <dbReference type="ARBA" id="ARBA00004196"/>
    </source>
</evidence>
<dbReference type="Gene3D" id="2.40.50.100">
    <property type="match status" value="1"/>
</dbReference>
<feature type="compositionally biased region" description="Basic and acidic residues" evidence="3">
    <location>
        <begin position="378"/>
        <end position="391"/>
    </location>
</feature>
<dbReference type="SUPFAM" id="SSF111369">
    <property type="entry name" value="HlyD-like secretion proteins"/>
    <property type="match status" value="1"/>
</dbReference>
<proteinExistence type="predicted"/>
<reference evidence="4 5" key="1">
    <citation type="submission" date="2016-10" db="EMBL/GenBank/DDBJ databases">
        <authorList>
            <person name="de Groot N.N."/>
        </authorList>
    </citation>
    <scope>NUCLEOTIDE SEQUENCE [LARGE SCALE GENOMIC DNA]</scope>
    <source>
        <strain evidence="4 5">Nl14</strain>
    </source>
</reference>
<keyword evidence="2" id="KW-0175">Coiled coil</keyword>
<comment type="subcellular location">
    <subcellularLocation>
        <location evidence="1">Cell envelope</location>
    </subcellularLocation>
</comment>